<protein>
    <submittedName>
        <fullName evidence="6">Uncharacterized protein</fullName>
    </submittedName>
</protein>
<dbReference type="Pfam" id="PF13577">
    <property type="entry name" value="SnoaL_4"/>
    <property type="match status" value="1"/>
</dbReference>
<dbReference type="InterPro" id="IPR005656">
    <property type="entry name" value="MmgE_PrpD"/>
</dbReference>
<feature type="signal peptide" evidence="2">
    <location>
        <begin position="1"/>
        <end position="18"/>
    </location>
</feature>
<keyword evidence="7" id="KW-1185">Reference proteome</keyword>
<keyword evidence="2" id="KW-0732">Signal</keyword>
<dbReference type="GO" id="GO:0016829">
    <property type="term" value="F:lyase activity"/>
    <property type="evidence" value="ECO:0007669"/>
    <property type="project" value="InterPro"/>
</dbReference>
<dbReference type="PANTHER" id="PTHR16943">
    <property type="entry name" value="2-METHYLCITRATE DEHYDRATASE-RELATED"/>
    <property type="match status" value="1"/>
</dbReference>
<dbReference type="SUPFAM" id="SSF103378">
    <property type="entry name" value="2-methylcitrate dehydratase PrpD"/>
    <property type="match status" value="1"/>
</dbReference>
<feature type="chain" id="PRO_5021341191" evidence="2">
    <location>
        <begin position="19"/>
        <end position="569"/>
    </location>
</feature>
<organism evidence="6 7">
    <name type="scientific">Venturia nashicola</name>
    <dbReference type="NCBI Taxonomy" id="86259"/>
    <lineage>
        <taxon>Eukaryota</taxon>
        <taxon>Fungi</taxon>
        <taxon>Dikarya</taxon>
        <taxon>Ascomycota</taxon>
        <taxon>Pezizomycotina</taxon>
        <taxon>Dothideomycetes</taxon>
        <taxon>Pleosporomycetidae</taxon>
        <taxon>Venturiales</taxon>
        <taxon>Venturiaceae</taxon>
        <taxon>Venturia</taxon>
    </lineage>
</organism>
<dbReference type="Gene3D" id="3.10.450.50">
    <property type="match status" value="1"/>
</dbReference>
<evidence type="ECO:0000259" key="5">
    <source>
        <dbReference type="Pfam" id="PF19305"/>
    </source>
</evidence>
<dbReference type="InterPro" id="IPR032710">
    <property type="entry name" value="NTF2-like_dom_sf"/>
</dbReference>
<feature type="domain" description="MmgE/PrpD N-terminal" evidence="3">
    <location>
        <begin position="166"/>
        <end position="349"/>
    </location>
</feature>
<evidence type="ECO:0000313" key="6">
    <source>
        <dbReference type="EMBL" id="TID20575.1"/>
    </source>
</evidence>
<dbReference type="Gene3D" id="3.30.1330.120">
    <property type="entry name" value="2-methylcitrate dehydratase PrpD"/>
    <property type="match status" value="1"/>
</dbReference>
<sequence>MHLLYILAIPLTAVLAHALPSQKQQQQHHHHLSAETYLAIDKVLNAFSFAVDARPVDPTAFSQIFAPNAWMNLQQESSPQIGIESITAAFVDLLPKYRTQHSFGTKSIVLNADGTASCETVFVGTFWGTADKAFDYLQNYPRYFDRLALNDEGEWRITNKTLQYMRVSPLSAALLNGTYIQGFELDDLHKDAPWHACSVIIPALFAAIEHDSGTSSAKHSGKSFLLSTIVGFELGGRIGRALHGTDMLSRGWHSGAVFGPPAAAAAVSKQLGLSPRQIEDSFGTACTQSSGLMSAQFEAMAKPMQHGLASRNGLFAALLSKDNYTGIDKVFERHYGGYLDMFSQGTKLTPQNKPYEMTQKLGEDWSSLCNISIKPYASMAGTHGPTDCIVNLQEKYTQHFQDPSKIKKINIVQHKAWYGHGGQDITRPITVLGGQMSTKYCVAAQLLDRAVLPAQFTTANLNRDEIWQLIEKVECECDPSFDQSKRWATRVSIHFHDGTCLKEESEGPRTTHSPLSNLEIVEKYRRLADTCVDPARRARIEGLVLNIESLEDVRDLTRALEGRTRCSVT</sequence>
<name>A0A4Z1NZ53_9PEZI</name>
<evidence type="ECO:0000256" key="2">
    <source>
        <dbReference type="SAM" id="SignalP"/>
    </source>
</evidence>
<comment type="similarity">
    <text evidence="1">Belongs to the PrpD family.</text>
</comment>
<gene>
    <name evidence="6" type="ORF">E6O75_ATG05339</name>
</gene>
<dbReference type="Pfam" id="PF03972">
    <property type="entry name" value="MmgE_PrpD_N"/>
    <property type="match status" value="1"/>
</dbReference>
<evidence type="ECO:0000313" key="7">
    <source>
        <dbReference type="Proteomes" id="UP000298493"/>
    </source>
</evidence>
<evidence type="ECO:0000259" key="3">
    <source>
        <dbReference type="Pfam" id="PF03972"/>
    </source>
</evidence>
<accession>A0A4Z1NZ53</accession>
<dbReference type="InterPro" id="IPR042183">
    <property type="entry name" value="MmgE/PrpD_sf_1"/>
</dbReference>
<dbReference type="InterPro" id="IPR045337">
    <property type="entry name" value="MmgE_PrpD_C"/>
</dbReference>
<evidence type="ECO:0000256" key="1">
    <source>
        <dbReference type="ARBA" id="ARBA00006174"/>
    </source>
</evidence>
<dbReference type="SUPFAM" id="SSF54427">
    <property type="entry name" value="NTF2-like"/>
    <property type="match status" value="1"/>
</dbReference>
<dbReference type="PANTHER" id="PTHR16943:SF8">
    <property type="entry name" value="2-METHYLCITRATE DEHYDRATASE"/>
    <property type="match status" value="1"/>
</dbReference>
<feature type="domain" description="SnoaL-like" evidence="4">
    <location>
        <begin position="34"/>
        <end position="159"/>
    </location>
</feature>
<comment type="caution">
    <text evidence="6">The sequence shown here is derived from an EMBL/GenBank/DDBJ whole genome shotgun (WGS) entry which is preliminary data.</text>
</comment>
<proteinExistence type="inferred from homology"/>
<feature type="domain" description="MmgE/PrpD C-terminal" evidence="5">
    <location>
        <begin position="376"/>
        <end position="546"/>
    </location>
</feature>
<dbReference type="AlphaFoldDB" id="A0A4Z1NZ53"/>
<dbReference type="Gene3D" id="1.10.4100.10">
    <property type="entry name" value="2-methylcitrate dehydratase PrpD"/>
    <property type="match status" value="1"/>
</dbReference>
<dbReference type="Proteomes" id="UP000298493">
    <property type="component" value="Unassembled WGS sequence"/>
</dbReference>
<dbReference type="InterPro" id="IPR045336">
    <property type="entry name" value="MmgE_PrpD_N"/>
</dbReference>
<reference evidence="6 7" key="1">
    <citation type="submission" date="2019-04" db="EMBL/GenBank/DDBJ databases">
        <title>High contiguity whole genome sequence and gene annotation resource for two Venturia nashicola isolates.</title>
        <authorList>
            <person name="Prokchorchik M."/>
            <person name="Won K."/>
            <person name="Lee Y."/>
            <person name="Choi E.D."/>
            <person name="Segonzac C."/>
            <person name="Sohn K.H."/>
        </authorList>
    </citation>
    <scope>NUCLEOTIDE SEQUENCE [LARGE SCALE GENOMIC DNA]</scope>
    <source>
        <strain evidence="6 7">PRI2</strain>
    </source>
</reference>
<evidence type="ECO:0000259" key="4">
    <source>
        <dbReference type="Pfam" id="PF13577"/>
    </source>
</evidence>
<dbReference type="Pfam" id="PF19305">
    <property type="entry name" value="MmgE_PrpD_C"/>
    <property type="match status" value="1"/>
</dbReference>
<dbReference type="EMBL" id="SNSC02000010">
    <property type="protein sequence ID" value="TID20575.1"/>
    <property type="molecule type" value="Genomic_DNA"/>
</dbReference>
<dbReference type="InterPro" id="IPR036148">
    <property type="entry name" value="MmgE/PrpD_sf"/>
</dbReference>
<dbReference type="InterPro" id="IPR037401">
    <property type="entry name" value="SnoaL-like"/>
</dbReference>
<dbReference type="STRING" id="86259.A0A4Z1NZ53"/>
<dbReference type="InterPro" id="IPR042188">
    <property type="entry name" value="MmgE/PrpD_sf_2"/>
</dbReference>